<dbReference type="RefSeq" id="WP_170954163.1">
    <property type="nucleotide sequence ID" value="NZ_OBMM01000005.1"/>
</dbReference>
<sequence length="291" mass="31849">MILLTAALYLLAAAIVPWVLWSSVNVLFEYERATLHTFGKYRKTVGPGLRIIVPLVQTLRRADTRITVMKIPPQDLISMDNVSVKVAAIVSYRIKDVKDALLGVSDYSRAIPQEAQAVLRATVGEHPIDDLLSNQDKINEEIQIKLDTHTSEWGIQIDRIEITRVDFSEGMIRAMAQEAEAARSARARKIIASGEREAAKELAQAAELLGQNPAALTLRTLSTMAEIGREHNTMIIVPVDQSHMMGRPASSLIEPVASAVSTAVAKGATRLSMTDAEMEKAEKASISPKKS</sequence>
<dbReference type="GO" id="GO:0098552">
    <property type="term" value="C:side of membrane"/>
    <property type="evidence" value="ECO:0007669"/>
    <property type="project" value="UniProtKB-ARBA"/>
</dbReference>
<dbReference type="Gene3D" id="6.10.250.2090">
    <property type="match status" value="1"/>
</dbReference>
<evidence type="ECO:0000259" key="3">
    <source>
        <dbReference type="SMART" id="SM00244"/>
    </source>
</evidence>
<evidence type="ECO:0000313" key="4">
    <source>
        <dbReference type="EMBL" id="SOC26284.1"/>
    </source>
</evidence>
<dbReference type="GO" id="GO:0005886">
    <property type="term" value="C:plasma membrane"/>
    <property type="evidence" value="ECO:0007669"/>
    <property type="project" value="InterPro"/>
</dbReference>
<comment type="similarity">
    <text evidence="2">Belongs to the band 7/mec-2 family.</text>
</comment>
<evidence type="ECO:0000313" key="5">
    <source>
        <dbReference type="Proteomes" id="UP000219068"/>
    </source>
</evidence>
<dbReference type="InterPro" id="IPR001972">
    <property type="entry name" value="Stomatin_HflK_fam"/>
</dbReference>
<proteinExistence type="inferred from homology"/>
<gene>
    <name evidence="4" type="ORF">SAMN05428964_10591</name>
</gene>
<dbReference type="Gene3D" id="3.30.479.30">
    <property type="entry name" value="Band 7 domain"/>
    <property type="match status" value="1"/>
</dbReference>
<dbReference type="Proteomes" id="UP000219068">
    <property type="component" value="Unassembled WGS sequence"/>
</dbReference>
<dbReference type="InterPro" id="IPR001107">
    <property type="entry name" value="Band_7"/>
</dbReference>
<protein>
    <submittedName>
        <fullName evidence="4">SPFH domain, Band 7 family protein</fullName>
    </submittedName>
</protein>
<dbReference type="PANTHER" id="PTHR10264">
    <property type="entry name" value="BAND 7 PROTEIN-RELATED"/>
    <property type="match status" value="1"/>
</dbReference>
<dbReference type="InterPro" id="IPR043202">
    <property type="entry name" value="Band-7_stomatin-like"/>
</dbReference>
<dbReference type="PRINTS" id="PR00721">
    <property type="entry name" value="STOMATIN"/>
</dbReference>
<accession>A0A285TS51</accession>
<reference evidence="4 5" key="1">
    <citation type="submission" date="2017-08" db="EMBL/GenBank/DDBJ databases">
        <authorList>
            <person name="de Groot N.N."/>
        </authorList>
    </citation>
    <scope>NUCLEOTIDE SEQUENCE [LARGE SCALE GENOMIC DNA]</scope>
    <source>
        <strain evidence="4 5">USBA 78</strain>
    </source>
</reference>
<name>A0A285TS51_9PROT</name>
<dbReference type="AlphaFoldDB" id="A0A285TS51"/>
<evidence type="ECO:0000256" key="2">
    <source>
        <dbReference type="ARBA" id="ARBA00008164"/>
    </source>
</evidence>
<dbReference type="Pfam" id="PF01145">
    <property type="entry name" value="Band_7"/>
    <property type="match status" value="1"/>
</dbReference>
<dbReference type="FunFam" id="3.30.479.30:FF:000004">
    <property type="entry name" value="Putative membrane protease family, stomatin"/>
    <property type="match status" value="1"/>
</dbReference>
<dbReference type="SUPFAM" id="SSF117892">
    <property type="entry name" value="Band 7/SPFH domain"/>
    <property type="match status" value="1"/>
</dbReference>
<feature type="domain" description="Band 7" evidence="3">
    <location>
        <begin position="22"/>
        <end position="179"/>
    </location>
</feature>
<organism evidence="4 5">
    <name type="scientific">Thalassospira xiamenensis</name>
    <dbReference type="NCBI Taxonomy" id="220697"/>
    <lineage>
        <taxon>Bacteria</taxon>
        <taxon>Pseudomonadati</taxon>
        <taxon>Pseudomonadota</taxon>
        <taxon>Alphaproteobacteria</taxon>
        <taxon>Rhodospirillales</taxon>
        <taxon>Thalassospiraceae</taxon>
        <taxon>Thalassospira</taxon>
    </lineage>
</organism>
<dbReference type="InterPro" id="IPR036013">
    <property type="entry name" value="Band_7/SPFH_dom_sf"/>
</dbReference>
<dbReference type="EMBL" id="OBMM01000005">
    <property type="protein sequence ID" value="SOC26284.1"/>
    <property type="molecule type" value="Genomic_DNA"/>
</dbReference>
<dbReference type="PANTHER" id="PTHR10264:SF19">
    <property type="entry name" value="AT06885P-RELATED"/>
    <property type="match status" value="1"/>
</dbReference>
<dbReference type="SMART" id="SM00244">
    <property type="entry name" value="PHB"/>
    <property type="match status" value="1"/>
</dbReference>
<evidence type="ECO:0000256" key="1">
    <source>
        <dbReference type="ARBA" id="ARBA00004167"/>
    </source>
</evidence>
<comment type="subcellular location">
    <subcellularLocation>
        <location evidence="1">Membrane</location>
        <topology evidence="1">Single-pass membrane protein</topology>
    </subcellularLocation>
</comment>